<feature type="region of interest" description="Disordered" evidence="6">
    <location>
        <begin position="859"/>
        <end position="887"/>
    </location>
</feature>
<feature type="compositionally biased region" description="Polar residues" evidence="6">
    <location>
        <begin position="168"/>
        <end position="188"/>
    </location>
</feature>
<sequence length="977" mass="111615">MKFAKELERDAVPEWRIKYLNYKAGKKYIKAVSRAINRTPGAFSNRTPSLFRSSQRDRTSIPPYSASGPAPASTPKQETGASVPRSKPIAVAGNASEDEALNIDGNDLQYGSFVPTPPAYSLLKDRIDSKSHDFALPAPAMKAPDSPELTRPTQTMHRSRSRLPLQRRASTSAAAEPVTTTQEASRPSNVPPRPTAGPTMTGSPSRLRRILSHAQSPMKRDMSKIDSGLSNSDLVRERERDFYEFMESELDKVESFYKLKEDQAGQRLSLLRQQLHEMRNRRIHEISHRHDADASGGQCTDAENSKDSLNGWVQPIKARMFPPGPNSKALRNMPKTPLLPASTSAGDATRDYSRRRQKEDVSYRTAKRKLKMALQEFYRGLELLKSYAILNRTAFRKLNKKFDKAANARPPLRYMNERVNKAWFVNSDALDGHIKAVEDLYARYFERGNHKLAAGKLRSLTKRSTSESGTSFLNGFLIGTGLIFNIQGVICGSQLLLDSDDTVRLQTSYLLQIYAGYFLMLFMFSLFCINCFIWTKNKINYPFIFEFDQRSHLDWRRLAEFPSFFFLLLGIFMWMNFSRYGADWLYIYFPVFLICITAAIIFFPGPFLSHKSRKWFAYAHWRLLLAGLYPVEFRDFFLGDMYCSLTYSMANIELFFCLYANKWDDPQQCNSNHSRLLGFFMTLPPIWRFFQCLRRYNDTRNVFPHLVNGGKYIMTIISAVMLSLYRMNNTRSNLALYIAFSVINGVYVSIWDLFMDFSLLQTDARHWALRDILALKRRWPYYFIMIVDPILRFAWIFYAIFTHNTQHSTLASFVVSFVEILRRGMWSLFRVENEHCANVSQYKASRDVPLPYRIEPLMDGATGTDGPAAATPEEQRRQDVTQSAGSSTAVASSLGALRRHAADAIGARSFSKILAEAHMQDFVKRRRPGTRDAEQADGAEEGSDDDDDDDDDDEEEAASLLEAGEARELRRRAEEGG</sequence>
<keyword evidence="3 7" id="KW-0812">Transmembrane</keyword>
<evidence type="ECO:0008006" key="12">
    <source>
        <dbReference type="Google" id="ProtNLM"/>
    </source>
</evidence>
<evidence type="ECO:0000313" key="10">
    <source>
        <dbReference type="EMBL" id="GAB0134415.1"/>
    </source>
</evidence>
<feature type="transmembrane region" description="Helical" evidence="7">
    <location>
        <begin position="472"/>
        <end position="497"/>
    </location>
</feature>
<feature type="region of interest" description="Disordered" evidence="6">
    <location>
        <begin position="330"/>
        <end position="360"/>
    </location>
</feature>
<name>A0ABQ0CLU0_9HYPO</name>
<feature type="region of interest" description="Disordered" evidence="6">
    <location>
        <begin position="922"/>
        <end position="977"/>
    </location>
</feature>
<comment type="caution">
    <text evidence="10">The sequence shown here is derived from an EMBL/GenBank/DDBJ whole genome shotgun (WGS) entry which is preliminary data.</text>
</comment>
<dbReference type="CDD" id="cd14475">
    <property type="entry name" value="SPX_SYG1_like"/>
    <property type="match status" value="1"/>
</dbReference>
<protein>
    <recommendedName>
        <fullName evidence="12">Exs</fullName>
    </recommendedName>
</protein>
<evidence type="ECO:0000259" key="9">
    <source>
        <dbReference type="PROSITE" id="PS51382"/>
    </source>
</evidence>
<evidence type="ECO:0000256" key="2">
    <source>
        <dbReference type="ARBA" id="ARBA00009665"/>
    </source>
</evidence>
<comment type="subcellular location">
    <subcellularLocation>
        <location evidence="1">Membrane</location>
        <topology evidence="1">Multi-pass membrane protein</topology>
    </subcellularLocation>
</comment>
<reference evidence="11" key="1">
    <citation type="submission" date="2024-06" db="EMBL/GenBank/DDBJ databases">
        <title>Draft Genome Sequences of Epichloe bromicola Strains Isolated from Elymus ciliaris.</title>
        <authorList>
            <consortium name="Epichloe bromicola genome sequencing consortium"/>
            <person name="Miura A."/>
            <person name="Imano S."/>
            <person name="Ashida A."/>
            <person name="Sato I."/>
            <person name="Chiba S."/>
            <person name="Tanaka A."/>
            <person name="Camagna M."/>
            <person name="Takemoto D."/>
        </authorList>
    </citation>
    <scope>NUCLEOTIDE SEQUENCE [LARGE SCALE GENOMIC DNA]</scope>
    <source>
        <strain evidence="11">DP</strain>
    </source>
</reference>
<proteinExistence type="inferred from homology"/>
<dbReference type="InterPro" id="IPR004342">
    <property type="entry name" value="EXS_C"/>
</dbReference>
<feature type="transmembrane region" description="Helical" evidence="7">
    <location>
        <begin position="509"/>
        <end position="534"/>
    </location>
</feature>
<dbReference type="PANTHER" id="PTHR10783">
    <property type="entry name" value="XENOTROPIC AND POLYTROPIC RETROVIRUS RECEPTOR 1-RELATED"/>
    <property type="match status" value="1"/>
</dbReference>
<feature type="domain" description="SPX" evidence="9">
    <location>
        <begin position="1"/>
        <end position="416"/>
    </location>
</feature>
<feature type="region of interest" description="Disordered" evidence="6">
    <location>
        <begin position="138"/>
        <end position="206"/>
    </location>
</feature>
<feature type="compositionally biased region" description="Low complexity" evidence="6">
    <location>
        <begin position="859"/>
        <end position="872"/>
    </location>
</feature>
<feature type="compositionally biased region" description="Basic and acidic residues" evidence="6">
    <location>
        <begin position="348"/>
        <end position="360"/>
    </location>
</feature>
<feature type="compositionally biased region" description="Acidic residues" evidence="6">
    <location>
        <begin position="935"/>
        <end position="957"/>
    </location>
</feature>
<dbReference type="PANTHER" id="PTHR10783:SF103">
    <property type="entry name" value="SOLUTE CARRIER FAMILY 53 MEMBER 1"/>
    <property type="match status" value="1"/>
</dbReference>
<dbReference type="InterPro" id="IPR004331">
    <property type="entry name" value="SPX_dom"/>
</dbReference>
<keyword evidence="11" id="KW-1185">Reference proteome</keyword>
<dbReference type="Proteomes" id="UP001562357">
    <property type="component" value="Unassembled WGS sequence"/>
</dbReference>
<feature type="region of interest" description="Disordered" evidence="6">
    <location>
        <begin position="287"/>
        <end position="308"/>
    </location>
</feature>
<evidence type="ECO:0000256" key="1">
    <source>
        <dbReference type="ARBA" id="ARBA00004141"/>
    </source>
</evidence>
<dbReference type="PROSITE" id="PS51380">
    <property type="entry name" value="EXS"/>
    <property type="match status" value="1"/>
</dbReference>
<dbReference type="EMBL" id="BAAFGZ010000079">
    <property type="protein sequence ID" value="GAB0134415.1"/>
    <property type="molecule type" value="Genomic_DNA"/>
</dbReference>
<evidence type="ECO:0000256" key="4">
    <source>
        <dbReference type="ARBA" id="ARBA00022989"/>
    </source>
</evidence>
<feature type="transmembrane region" description="Helical" evidence="7">
    <location>
        <begin position="587"/>
        <end position="608"/>
    </location>
</feature>
<feature type="transmembrane region" description="Helical" evidence="7">
    <location>
        <begin position="555"/>
        <end position="575"/>
    </location>
</feature>
<comment type="similarity">
    <text evidence="2">Belongs to the SYG1 (TC 2.A.94) family.</text>
</comment>
<keyword evidence="4 7" id="KW-1133">Transmembrane helix</keyword>
<feature type="transmembrane region" description="Helical" evidence="7">
    <location>
        <begin position="734"/>
        <end position="754"/>
    </location>
</feature>
<evidence type="ECO:0000256" key="3">
    <source>
        <dbReference type="ARBA" id="ARBA00022692"/>
    </source>
</evidence>
<gene>
    <name evidence="10" type="primary">g2789</name>
    <name evidence="10" type="ORF">EsDP_00002789</name>
</gene>
<feature type="compositionally biased region" description="Low complexity" evidence="6">
    <location>
        <begin position="62"/>
        <end position="75"/>
    </location>
</feature>
<feature type="domain" description="EXS" evidence="8">
    <location>
        <begin position="668"/>
        <end position="862"/>
    </location>
</feature>
<keyword evidence="5 7" id="KW-0472">Membrane</keyword>
<feature type="transmembrane region" description="Helical" evidence="7">
    <location>
        <begin position="779"/>
        <end position="801"/>
    </location>
</feature>
<dbReference type="Pfam" id="PF03105">
    <property type="entry name" value="SPX"/>
    <property type="match status" value="1"/>
</dbReference>
<evidence type="ECO:0000256" key="5">
    <source>
        <dbReference type="ARBA" id="ARBA00023136"/>
    </source>
</evidence>
<dbReference type="PROSITE" id="PS51382">
    <property type="entry name" value="SPX"/>
    <property type="match status" value="1"/>
</dbReference>
<evidence type="ECO:0000256" key="6">
    <source>
        <dbReference type="SAM" id="MobiDB-lite"/>
    </source>
</evidence>
<organism evidence="10 11">
    <name type="scientific">Epichloe bromicola</name>
    <dbReference type="NCBI Taxonomy" id="79588"/>
    <lineage>
        <taxon>Eukaryota</taxon>
        <taxon>Fungi</taxon>
        <taxon>Dikarya</taxon>
        <taxon>Ascomycota</taxon>
        <taxon>Pezizomycotina</taxon>
        <taxon>Sordariomycetes</taxon>
        <taxon>Hypocreomycetidae</taxon>
        <taxon>Hypocreales</taxon>
        <taxon>Clavicipitaceae</taxon>
        <taxon>Epichloe</taxon>
    </lineage>
</organism>
<accession>A0ABQ0CLU0</accession>
<evidence type="ECO:0000259" key="8">
    <source>
        <dbReference type="PROSITE" id="PS51380"/>
    </source>
</evidence>
<evidence type="ECO:0000313" key="11">
    <source>
        <dbReference type="Proteomes" id="UP001562357"/>
    </source>
</evidence>
<feature type="region of interest" description="Disordered" evidence="6">
    <location>
        <begin position="39"/>
        <end position="85"/>
    </location>
</feature>
<evidence type="ECO:0000256" key="7">
    <source>
        <dbReference type="SAM" id="Phobius"/>
    </source>
</evidence>
<feature type="compositionally biased region" description="Basic and acidic residues" evidence="6">
    <location>
        <begin position="964"/>
        <end position="977"/>
    </location>
</feature>
<feature type="compositionally biased region" description="Basic and acidic residues" evidence="6">
    <location>
        <begin position="922"/>
        <end position="934"/>
    </location>
</feature>
<dbReference type="Pfam" id="PF03124">
    <property type="entry name" value="EXS"/>
    <property type="match status" value="1"/>
</dbReference>
<feature type="compositionally biased region" description="Polar residues" evidence="6">
    <location>
        <begin position="42"/>
        <end position="53"/>
    </location>
</feature>